<evidence type="ECO:0000313" key="3">
    <source>
        <dbReference type="Proteomes" id="UP001161405"/>
    </source>
</evidence>
<comment type="caution">
    <text evidence="2">The sequence shown here is derived from an EMBL/GenBank/DDBJ whole genome shotgun (WGS) entry which is preliminary data.</text>
</comment>
<evidence type="ECO:0000256" key="1">
    <source>
        <dbReference type="SAM" id="Phobius"/>
    </source>
</evidence>
<reference evidence="2" key="1">
    <citation type="journal article" date="2014" name="Int. J. Syst. Evol. Microbiol.">
        <title>Complete genome of a new Firmicutes species belonging to the dominant human colonic microbiota ('Ruminococcus bicirculans') reveals two chromosomes and a selective capacity to utilize plant glucans.</title>
        <authorList>
            <consortium name="NISC Comparative Sequencing Program"/>
            <person name="Wegmann U."/>
            <person name="Louis P."/>
            <person name="Goesmann A."/>
            <person name="Henrissat B."/>
            <person name="Duncan S.H."/>
            <person name="Flint H.J."/>
        </authorList>
    </citation>
    <scope>NUCLEOTIDE SEQUENCE</scope>
    <source>
        <strain evidence="2">NBRC 107169</strain>
    </source>
</reference>
<dbReference type="EMBL" id="BSNI01000002">
    <property type="protein sequence ID" value="GLQ18788.1"/>
    <property type="molecule type" value="Genomic_DNA"/>
</dbReference>
<gene>
    <name evidence="2" type="ORF">GCM10007879_30370</name>
</gene>
<sequence>MQPLGKVAGTASSTIGFFQTAGGAAVGAGIGYFYDGTILPVTLGFTLCGVIAFTLMLLSKPKEVQAEPAN</sequence>
<accession>A0ABQ5UW67</accession>
<dbReference type="Gene3D" id="1.20.1720.10">
    <property type="entry name" value="Multidrug resistance protein D"/>
    <property type="match status" value="1"/>
</dbReference>
<feature type="transmembrane region" description="Helical" evidence="1">
    <location>
        <begin position="37"/>
        <end position="58"/>
    </location>
</feature>
<keyword evidence="1" id="KW-0472">Membrane</keyword>
<proteinExistence type="predicted"/>
<protein>
    <recommendedName>
        <fullName evidence="4">MFS transporter</fullName>
    </recommendedName>
</protein>
<keyword evidence="3" id="KW-1185">Reference proteome</keyword>
<dbReference type="SUPFAM" id="SSF103473">
    <property type="entry name" value="MFS general substrate transporter"/>
    <property type="match status" value="1"/>
</dbReference>
<evidence type="ECO:0008006" key="4">
    <source>
        <dbReference type="Google" id="ProtNLM"/>
    </source>
</evidence>
<name>A0ABQ5UW67_9HYPH</name>
<evidence type="ECO:0000313" key="2">
    <source>
        <dbReference type="EMBL" id="GLQ18788.1"/>
    </source>
</evidence>
<reference evidence="2" key="2">
    <citation type="submission" date="2023-01" db="EMBL/GenBank/DDBJ databases">
        <title>Draft genome sequence of Maritalea porphyrae strain NBRC 107169.</title>
        <authorList>
            <person name="Sun Q."/>
            <person name="Mori K."/>
        </authorList>
    </citation>
    <scope>NUCLEOTIDE SEQUENCE</scope>
    <source>
        <strain evidence="2">NBRC 107169</strain>
    </source>
</reference>
<keyword evidence="1" id="KW-0812">Transmembrane</keyword>
<keyword evidence="1" id="KW-1133">Transmembrane helix</keyword>
<dbReference type="InterPro" id="IPR036259">
    <property type="entry name" value="MFS_trans_sf"/>
</dbReference>
<dbReference type="Proteomes" id="UP001161405">
    <property type="component" value="Unassembled WGS sequence"/>
</dbReference>
<organism evidence="2 3">
    <name type="scientific">Maritalea porphyrae</name>
    <dbReference type="NCBI Taxonomy" id="880732"/>
    <lineage>
        <taxon>Bacteria</taxon>
        <taxon>Pseudomonadati</taxon>
        <taxon>Pseudomonadota</taxon>
        <taxon>Alphaproteobacteria</taxon>
        <taxon>Hyphomicrobiales</taxon>
        <taxon>Devosiaceae</taxon>
        <taxon>Maritalea</taxon>
    </lineage>
</organism>